<dbReference type="GO" id="GO:0006891">
    <property type="term" value="P:intra-Golgi vesicle-mediated transport"/>
    <property type="evidence" value="ECO:0007669"/>
    <property type="project" value="TreeGrafter"/>
</dbReference>
<dbReference type="PROSITE" id="PS50082">
    <property type="entry name" value="WD_REPEATS_2"/>
    <property type="match status" value="4"/>
</dbReference>
<dbReference type="PROSITE" id="PS00678">
    <property type="entry name" value="WD_REPEATS_1"/>
    <property type="match status" value="2"/>
</dbReference>
<dbReference type="InterPro" id="IPR036322">
    <property type="entry name" value="WD40_repeat_dom_sf"/>
</dbReference>
<dbReference type="PRINTS" id="PR00320">
    <property type="entry name" value="GPROTEINBRPT"/>
</dbReference>
<dbReference type="AlphaFoldDB" id="T0MGD6"/>
<evidence type="ECO:0000256" key="1">
    <source>
        <dbReference type="ARBA" id="ARBA00022574"/>
    </source>
</evidence>
<evidence type="ECO:0000313" key="4">
    <source>
        <dbReference type="EMBL" id="EQB62191.1"/>
    </source>
</evidence>
<evidence type="ECO:0000313" key="5">
    <source>
        <dbReference type="Proteomes" id="UP000053780"/>
    </source>
</evidence>
<keyword evidence="5" id="KW-1185">Reference proteome</keyword>
<dbReference type="PROSITE" id="PS50294">
    <property type="entry name" value="WD_REPEATS_REGION"/>
    <property type="match status" value="4"/>
</dbReference>
<dbReference type="GO" id="GO:0006888">
    <property type="term" value="P:endoplasmic reticulum to Golgi vesicle-mediated transport"/>
    <property type="evidence" value="ECO:0007669"/>
    <property type="project" value="TreeGrafter"/>
</dbReference>
<protein>
    <submittedName>
        <fullName evidence="4">Wd40 repeat-containing coatomer complex protein</fullName>
    </submittedName>
</protein>
<name>T0MGD6_9MICR</name>
<evidence type="ECO:0000256" key="3">
    <source>
        <dbReference type="PROSITE-ProRule" id="PRU00221"/>
    </source>
</evidence>
<reference evidence="4 5" key="1">
    <citation type="journal article" date="2013" name="BMC Genomics">
        <title>Genome sequencing and comparative genomics of honey bee microsporidia, Nosema apis reveal novel insights into host-parasite interactions.</title>
        <authorList>
            <person name="Chen Yp."/>
            <person name="Pettis J.S."/>
            <person name="Zhao Y."/>
            <person name="Liu X."/>
            <person name="Tallon L.J."/>
            <person name="Sadzewicz L.D."/>
            <person name="Li R."/>
            <person name="Zheng H."/>
            <person name="Huang S."/>
            <person name="Zhang X."/>
            <person name="Hamilton M.C."/>
            <person name="Pernal S.F."/>
            <person name="Melathopoulos A.P."/>
            <person name="Yan X."/>
            <person name="Evans J.D."/>
        </authorList>
    </citation>
    <scope>NUCLEOTIDE SEQUENCE [LARGE SCALE GENOMIC DNA]</scope>
    <source>
        <strain evidence="4 5">BRL 01</strain>
    </source>
</reference>
<feature type="repeat" description="WD" evidence="3">
    <location>
        <begin position="135"/>
        <end position="175"/>
    </location>
</feature>
<sequence>MTNKKINKLVSISLPRVKSIDFHPHKSIFIAGLHTGLIKSYTYEGLHLYTFDFHEGSVRSVKFHPNSDFFISGGDDKIIRMFNYTTKELLHLFKGHADFIRSVDFHPSKPWIISSSDDQSIKIWNFLTKKLIATATGHSHYIMSAKFLNEKFIISGSLDQTIRIWEFNQNKSKFVPDVIVKQIIQGHDRGVNCIEIDNDLVVSGGDDREVKIWEISTNISNNVNDNAFNYGSSTLSSTDNSISIKEIDNHFNHQGSITSIKIHDDLIVSSGEDGYLIIYKNKSHSKYKVEGRIWSVAYKDNIYICGHDNGLDILEYKEPDFDKYN</sequence>
<dbReference type="InterPro" id="IPR015943">
    <property type="entry name" value="WD40/YVTN_repeat-like_dom_sf"/>
</dbReference>
<dbReference type="GO" id="GO:0030126">
    <property type="term" value="C:COPI vesicle coat"/>
    <property type="evidence" value="ECO:0007669"/>
    <property type="project" value="TreeGrafter"/>
</dbReference>
<dbReference type="InterPro" id="IPR050844">
    <property type="entry name" value="Coatomer_complex_subunit"/>
</dbReference>
<proteinExistence type="predicted"/>
<organism evidence="4 5">
    <name type="scientific">Vairimorpha apis BRL 01</name>
    <dbReference type="NCBI Taxonomy" id="1037528"/>
    <lineage>
        <taxon>Eukaryota</taxon>
        <taxon>Fungi</taxon>
        <taxon>Fungi incertae sedis</taxon>
        <taxon>Microsporidia</taxon>
        <taxon>Nosematidae</taxon>
        <taxon>Vairimorpha</taxon>
    </lineage>
</organism>
<feature type="repeat" description="WD" evidence="3">
    <location>
        <begin position="93"/>
        <end position="134"/>
    </location>
</feature>
<keyword evidence="2" id="KW-0677">Repeat</keyword>
<dbReference type="CDD" id="cd00200">
    <property type="entry name" value="WD40"/>
    <property type="match status" value="1"/>
</dbReference>
<gene>
    <name evidence="4" type="ORF">NAPIS_ORF00229</name>
</gene>
<dbReference type="SUPFAM" id="SSF50978">
    <property type="entry name" value="WD40 repeat-like"/>
    <property type="match status" value="1"/>
</dbReference>
<dbReference type="GO" id="GO:0006886">
    <property type="term" value="P:intracellular protein transport"/>
    <property type="evidence" value="ECO:0007669"/>
    <property type="project" value="TreeGrafter"/>
</dbReference>
<dbReference type="Gene3D" id="2.130.10.10">
    <property type="entry name" value="YVTN repeat-like/Quinoprotein amine dehydrogenase"/>
    <property type="match status" value="1"/>
</dbReference>
<dbReference type="HOGENOM" id="CLU_855537_0_0_1"/>
<dbReference type="EMBL" id="KE646962">
    <property type="protein sequence ID" value="EQB62191.1"/>
    <property type="molecule type" value="Genomic_DNA"/>
</dbReference>
<feature type="repeat" description="WD" evidence="3">
    <location>
        <begin position="184"/>
        <end position="223"/>
    </location>
</feature>
<dbReference type="InterPro" id="IPR020472">
    <property type="entry name" value="WD40_PAC1"/>
</dbReference>
<dbReference type="PANTHER" id="PTHR19876">
    <property type="entry name" value="COATOMER"/>
    <property type="match status" value="1"/>
</dbReference>
<dbReference type="PANTHER" id="PTHR19876:SF1">
    <property type="entry name" value="COATOMER SUBUNIT ALPHA"/>
    <property type="match status" value="1"/>
</dbReference>
<accession>T0MGD6</accession>
<dbReference type="VEuPathDB" id="MicrosporidiaDB:NAPIS_ORF00229"/>
<feature type="repeat" description="WD" evidence="3">
    <location>
        <begin position="51"/>
        <end position="92"/>
    </location>
</feature>
<dbReference type="OrthoDB" id="10261470at2759"/>
<dbReference type="Pfam" id="PF00400">
    <property type="entry name" value="WD40"/>
    <property type="match status" value="4"/>
</dbReference>
<dbReference type="GO" id="GO:0006890">
    <property type="term" value="P:retrograde vesicle-mediated transport, Golgi to endoplasmic reticulum"/>
    <property type="evidence" value="ECO:0007669"/>
    <property type="project" value="TreeGrafter"/>
</dbReference>
<dbReference type="Proteomes" id="UP000053780">
    <property type="component" value="Unassembled WGS sequence"/>
</dbReference>
<dbReference type="InterPro" id="IPR001680">
    <property type="entry name" value="WD40_rpt"/>
</dbReference>
<evidence type="ECO:0000256" key="2">
    <source>
        <dbReference type="ARBA" id="ARBA00022737"/>
    </source>
</evidence>
<dbReference type="SMART" id="SM00320">
    <property type="entry name" value="WD40"/>
    <property type="match status" value="6"/>
</dbReference>
<dbReference type="InterPro" id="IPR019775">
    <property type="entry name" value="WD40_repeat_CS"/>
</dbReference>
<keyword evidence="1 3" id="KW-0853">WD repeat</keyword>